<dbReference type="InterPro" id="IPR012337">
    <property type="entry name" value="RNaseH-like_sf"/>
</dbReference>
<dbReference type="KEGG" id="aaut:ACETAC_06405"/>
<dbReference type="SMART" id="SM00732">
    <property type="entry name" value="YqgFc"/>
    <property type="match status" value="1"/>
</dbReference>
<protein>
    <recommendedName>
        <fullName evidence="5">Putative pre-16S rRNA nuclease</fullName>
        <ecNumber evidence="5">3.1.-.-</ecNumber>
    </recommendedName>
</protein>
<comment type="subcellular location">
    <subcellularLocation>
        <location evidence="5">Cytoplasm</location>
    </subcellularLocation>
</comment>
<accession>A0A974Y483</accession>
<dbReference type="EMBL" id="CP060096">
    <property type="protein sequence ID" value="QSZ26547.1"/>
    <property type="molecule type" value="Genomic_DNA"/>
</dbReference>
<dbReference type="Pfam" id="PF03652">
    <property type="entry name" value="RuvX"/>
    <property type="match status" value="1"/>
</dbReference>
<dbReference type="PANTHER" id="PTHR33317:SF4">
    <property type="entry name" value="POLYNUCLEOTIDYL TRANSFERASE, RIBONUCLEASE H-LIKE SUPERFAMILY PROTEIN"/>
    <property type="match status" value="1"/>
</dbReference>
<evidence type="ECO:0000256" key="3">
    <source>
        <dbReference type="ARBA" id="ARBA00022722"/>
    </source>
</evidence>
<dbReference type="HAMAP" id="MF_00651">
    <property type="entry name" value="Nuclease_YqgF"/>
    <property type="match status" value="1"/>
</dbReference>
<dbReference type="EC" id="3.1.-.-" evidence="5"/>
<proteinExistence type="inferred from homology"/>
<keyword evidence="8" id="KW-1185">Reference proteome</keyword>
<dbReference type="PANTHER" id="PTHR33317">
    <property type="entry name" value="POLYNUCLEOTIDYL TRANSFERASE, RIBONUCLEASE H-LIKE SUPERFAMILY PROTEIN"/>
    <property type="match status" value="1"/>
</dbReference>
<organism evidence="7 8">
    <name type="scientific">Aceticella autotrophica</name>
    <dbReference type="NCBI Taxonomy" id="2755338"/>
    <lineage>
        <taxon>Bacteria</taxon>
        <taxon>Bacillati</taxon>
        <taxon>Bacillota</taxon>
        <taxon>Clostridia</taxon>
        <taxon>Thermoanaerobacterales</taxon>
        <taxon>Thermoanaerobacteraceae</taxon>
        <taxon>Aceticella</taxon>
    </lineage>
</organism>
<keyword evidence="2 5" id="KW-0690">Ribosome biogenesis</keyword>
<dbReference type="Gene3D" id="3.30.420.140">
    <property type="entry name" value="YqgF/RNase H-like domain"/>
    <property type="match status" value="1"/>
</dbReference>
<evidence type="ECO:0000313" key="7">
    <source>
        <dbReference type="EMBL" id="QSZ26547.1"/>
    </source>
</evidence>
<evidence type="ECO:0000313" key="8">
    <source>
        <dbReference type="Proteomes" id="UP000671913"/>
    </source>
</evidence>
<comment type="function">
    <text evidence="5">Could be a nuclease involved in processing of the 5'-end of pre-16S rRNA.</text>
</comment>
<dbReference type="InterPro" id="IPR037027">
    <property type="entry name" value="YqgF/RNaseH-like_dom_sf"/>
</dbReference>
<dbReference type="GO" id="GO:0005829">
    <property type="term" value="C:cytosol"/>
    <property type="evidence" value="ECO:0007669"/>
    <property type="project" value="TreeGrafter"/>
</dbReference>
<reference evidence="7" key="1">
    <citation type="submission" date="2020-08" db="EMBL/GenBank/DDBJ databases">
        <title>Genomic insights into the carbon and energy metabolism of the first obligate autotrophic acetogenic bacterium Aceticella autotrophica gen. nov., sp. nov.</title>
        <authorList>
            <person name="Toshchakov S.V."/>
            <person name="Elcheninov A.G."/>
            <person name="Kublanov I.V."/>
            <person name="Frolov E.N."/>
            <person name="Lebedinsky A.V."/>
        </authorList>
    </citation>
    <scope>NUCLEOTIDE SEQUENCE</scope>
    <source>
        <strain evidence="7">3443-3Ac</strain>
    </source>
</reference>
<gene>
    <name evidence="7" type="primary">ruvX</name>
    <name evidence="7" type="ORF">ACETAC_06405</name>
</gene>
<evidence type="ECO:0000256" key="1">
    <source>
        <dbReference type="ARBA" id="ARBA00022490"/>
    </source>
</evidence>
<dbReference type="InterPro" id="IPR006641">
    <property type="entry name" value="YqgF/RNaseH-like_dom"/>
</dbReference>
<dbReference type="GO" id="GO:0016788">
    <property type="term" value="F:hydrolase activity, acting on ester bonds"/>
    <property type="evidence" value="ECO:0007669"/>
    <property type="project" value="UniProtKB-UniRule"/>
</dbReference>
<evidence type="ECO:0000256" key="4">
    <source>
        <dbReference type="ARBA" id="ARBA00022801"/>
    </source>
</evidence>
<comment type="similarity">
    <text evidence="5">Belongs to the YqgF HJR family.</text>
</comment>
<keyword evidence="1 5" id="KW-0963">Cytoplasm</keyword>
<dbReference type="GO" id="GO:0000967">
    <property type="term" value="P:rRNA 5'-end processing"/>
    <property type="evidence" value="ECO:0007669"/>
    <property type="project" value="UniProtKB-UniRule"/>
</dbReference>
<dbReference type="NCBIfam" id="TIGR00250">
    <property type="entry name" value="RNAse_H_YqgF"/>
    <property type="match status" value="1"/>
</dbReference>
<dbReference type="Proteomes" id="UP000671913">
    <property type="component" value="Chromosome"/>
</dbReference>
<name>A0A974Y483_9THEO</name>
<dbReference type="SUPFAM" id="SSF53098">
    <property type="entry name" value="Ribonuclease H-like"/>
    <property type="match status" value="1"/>
</dbReference>
<keyword evidence="4 5" id="KW-0378">Hydrolase</keyword>
<dbReference type="CDD" id="cd16964">
    <property type="entry name" value="YqgF"/>
    <property type="match status" value="1"/>
</dbReference>
<feature type="domain" description="YqgF/RNase H-like" evidence="6">
    <location>
        <begin position="1"/>
        <end position="101"/>
    </location>
</feature>
<evidence type="ECO:0000256" key="5">
    <source>
        <dbReference type="HAMAP-Rule" id="MF_00651"/>
    </source>
</evidence>
<evidence type="ECO:0000259" key="6">
    <source>
        <dbReference type="SMART" id="SM00732"/>
    </source>
</evidence>
<dbReference type="AlphaFoldDB" id="A0A974Y483"/>
<keyword evidence="3 5" id="KW-0540">Nuclease</keyword>
<sequence length="139" mass="15829">MRIIGLDLGDKTIGIAFSDPSGLIAQGMKTIRRTVENEDIEEIKKIVENFMVEEIVVGFPKNMNGSIGPQGEKVIRFVENLKKEISLPIFLWDERLTTVEANRMLIEKADVRRSKRKLLIDKVAATLILQSYLDSKRKN</sequence>
<dbReference type="RefSeq" id="WP_284679223.1">
    <property type="nucleotide sequence ID" value="NZ_CP060096.1"/>
</dbReference>
<dbReference type="InterPro" id="IPR005227">
    <property type="entry name" value="YqgF"/>
</dbReference>
<evidence type="ECO:0000256" key="2">
    <source>
        <dbReference type="ARBA" id="ARBA00022517"/>
    </source>
</evidence>
<dbReference type="GO" id="GO:0004518">
    <property type="term" value="F:nuclease activity"/>
    <property type="evidence" value="ECO:0007669"/>
    <property type="project" value="UniProtKB-KW"/>
</dbReference>